<feature type="transmembrane region" description="Helical" evidence="1">
    <location>
        <begin position="109"/>
        <end position="128"/>
    </location>
</feature>
<protein>
    <recommendedName>
        <fullName evidence="4">DUF2335 domain-containing protein</fullName>
    </recommendedName>
</protein>
<name>A0ABU1KZ63_9BURK</name>
<dbReference type="RefSeq" id="WP_310066608.1">
    <property type="nucleotide sequence ID" value="NZ_JAVDQN010000002.1"/>
</dbReference>
<reference evidence="2 3" key="1">
    <citation type="submission" date="2023-07" db="EMBL/GenBank/DDBJ databases">
        <title>Sorghum-associated microbial communities from plants grown in Nebraska, USA.</title>
        <authorList>
            <person name="Schachtman D."/>
        </authorList>
    </citation>
    <scope>NUCLEOTIDE SEQUENCE [LARGE SCALE GENOMIC DNA]</scope>
    <source>
        <strain evidence="2 3">DS1039</strain>
    </source>
</reference>
<accession>A0ABU1KZ63</accession>
<keyword evidence="1" id="KW-0472">Membrane</keyword>
<dbReference type="Proteomes" id="UP001185254">
    <property type="component" value="Unassembled WGS sequence"/>
</dbReference>
<dbReference type="EMBL" id="JAVDQN010000002">
    <property type="protein sequence ID" value="MDR6376192.1"/>
    <property type="molecule type" value="Genomic_DNA"/>
</dbReference>
<proteinExistence type="predicted"/>
<evidence type="ECO:0000256" key="1">
    <source>
        <dbReference type="SAM" id="Phobius"/>
    </source>
</evidence>
<evidence type="ECO:0000313" key="2">
    <source>
        <dbReference type="EMBL" id="MDR6376192.1"/>
    </source>
</evidence>
<keyword evidence="1" id="KW-1133">Transmembrane helix</keyword>
<evidence type="ECO:0000313" key="3">
    <source>
        <dbReference type="Proteomes" id="UP001185254"/>
    </source>
</evidence>
<feature type="transmembrane region" description="Helical" evidence="1">
    <location>
        <begin position="134"/>
        <end position="153"/>
    </location>
</feature>
<sequence>MEIIEIFVTYPSGLKIQDHATFVRDLDHVYVPQRLEQILCRSLVAEAPPEISAGIDGARLALEQETDGHFIVIRPGQPCEGDLSLPGLLGRRVATGTHQHQMHGVLQSLALLAFTAAVAVGCLTPVWNVLSFSILANLLIVSASLRLIGSWLGRGEK</sequence>
<evidence type="ECO:0008006" key="4">
    <source>
        <dbReference type="Google" id="ProtNLM"/>
    </source>
</evidence>
<gene>
    <name evidence="2" type="ORF">J2776_002892</name>
</gene>
<comment type="caution">
    <text evidence="2">The sequence shown here is derived from an EMBL/GenBank/DDBJ whole genome shotgun (WGS) entry which is preliminary data.</text>
</comment>
<organism evidence="2 3">
    <name type="scientific">Paraburkholderia caledonica</name>
    <dbReference type="NCBI Taxonomy" id="134536"/>
    <lineage>
        <taxon>Bacteria</taxon>
        <taxon>Pseudomonadati</taxon>
        <taxon>Pseudomonadota</taxon>
        <taxon>Betaproteobacteria</taxon>
        <taxon>Burkholderiales</taxon>
        <taxon>Burkholderiaceae</taxon>
        <taxon>Paraburkholderia</taxon>
    </lineage>
</organism>
<keyword evidence="1" id="KW-0812">Transmembrane</keyword>
<keyword evidence="3" id="KW-1185">Reference proteome</keyword>